<evidence type="ECO:0000256" key="1">
    <source>
        <dbReference type="ARBA" id="ARBA00004163"/>
    </source>
</evidence>
<comment type="similarity">
    <text evidence="3 13">Belongs to the ELL/occludin family.</text>
</comment>
<dbReference type="Pfam" id="PF07303">
    <property type="entry name" value="Occludin_ELL"/>
    <property type="match status" value="1"/>
</dbReference>
<feature type="compositionally biased region" description="Basic residues" evidence="14">
    <location>
        <begin position="196"/>
        <end position="208"/>
    </location>
</feature>
<comment type="subcellular location">
    <subcellularLocation>
        <location evidence="1">Endoplasmic reticulum membrane</location>
        <topology evidence="1">Single-pass type IV membrane protein</topology>
    </subcellularLocation>
</comment>
<keyword evidence="17" id="KW-1185">Reference proteome</keyword>
<dbReference type="PANTHER" id="PTHR23288">
    <property type="entry name" value="OCCLUDIN AND RNA POLYMERASE II ELONGATION FACTOR ELL"/>
    <property type="match status" value="1"/>
</dbReference>
<evidence type="ECO:0000256" key="4">
    <source>
        <dbReference type="ARBA" id="ARBA00015843"/>
    </source>
</evidence>
<evidence type="ECO:0000256" key="6">
    <source>
        <dbReference type="ARBA" id="ARBA00022692"/>
    </source>
</evidence>
<gene>
    <name evidence="16" type="ORF">E5288_WYG021096</name>
</gene>
<dbReference type="GO" id="GO:0005923">
    <property type="term" value="C:bicellular tight junction"/>
    <property type="evidence" value="ECO:0007669"/>
    <property type="project" value="TreeGrafter"/>
</dbReference>
<keyword evidence="5" id="KW-0813">Transport</keyword>
<dbReference type="PANTHER" id="PTHR23288:SF15">
    <property type="entry name" value="OCCLUDIN_ELL DOMAIN-CONTAINING PROTEIN 1"/>
    <property type="match status" value="1"/>
</dbReference>
<dbReference type="AlphaFoldDB" id="A0A6B0S026"/>
<protein>
    <recommendedName>
        <fullName evidence="4">Vesicle transport protein USE1</fullName>
    </recommendedName>
    <alternativeName>
        <fullName evidence="12">USE1-like protein</fullName>
    </alternativeName>
</protein>
<evidence type="ECO:0000313" key="17">
    <source>
        <dbReference type="Proteomes" id="UP000322234"/>
    </source>
</evidence>
<accession>A0A6B0S026</accession>
<dbReference type="GO" id="GO:0016324">
    <property type="term" value="C:apical plasma membrane"/>
    <property type="evidence" value="ECO:0007669"/>
    <property type="project" value="TreeGrafter"/>
</dbReference>
<evidence type="ECO:0000256" key="9">
    <source>
        <dbReference type="ARBA" id="ARBA00022927"/>
    </source>
</evidence>
<keyword evidence="6" id="KW-0812">Transmembrane</keyword>
<dbReference type="Gene3D" id="6.10.140.340">
    <property type="match status" value="1"/>
</dbReference>
<feature type="region of interest" description="Disordered" evidence="14">
    <location>
        <begin position="187"/>
        <end position="269"/>
    </location>
</feature>
<evidence type="ECO:0000256" key="13">
    <source>
        <dbReference type="PROSITE-ProRule" id="PRU01324"/>
    </source>
</evidence>
<evidence type="ECO:0000256" key="8">
    <source>
        <dbReference type="ARBA" id="ARBA00022892"/>
    </source>
</evidence>
<evidence type="ECO:0000256" key="12">
    <source>
        <dbReference type="ARBA" id="ARBA00032711"/>
    </source>
</evidence>
<evidence type="ECO:0000256" key="11">
    <source>
        <dbReference type="ARBA" id="ARBA00023136"/>
    </source>
</evidence>
<organism evidence="16 17">
    <name type="scientific">Bos mutus</name>
    <name type="common">wild yak</name>
    <dbReference type="NCBI Taxonomy" id="72004"/>
    <lineage>
        <taxon>Eukaryota</taxon>
        <taxon>Metazoa</taxon>
        <taxon>Chordata</taxon>
        <taxon>Craniata</taxon>
        <taxon>Vertebrata</taxon>
        <taxon>Euteleostomi</taxon>
        <taxon>Mammalia</taxon>
        <taxon>Eutheria</taxon>
        <taxon>Laurasiatheria</taxon>
        <taxon>Artiodactyla</taxon>
        <taxon>Ruminantia</taxon>
        <taxon>Pecora</taxon>
        <taxon>Bovidae</taxon>
        <taxon>Bovinae</taxon>
        <taxon>Bos</taxon>
    </lineage>
</organism>
<dbReference type="PROSITE" id="PS51980">
    <property type="entry name" value="OCEL"/>
    <property type="match status" value="1"/>
</dbReference>
<dbReference type="Pfam" id="PF09753">
    <property type="entry name" value="Use1"/>
    <property type="match status" value="2"/>
</dbReference>
<comment type="similarity">
    <text evidence="2">Belongs to the USE1 family.</text>
</comment>
<dbReference type="GO" id="GO:0015031">
    <property type="term" value="P:protein transport"/>
    <property type="evidence" value="ECO:0007669"/>
    <property type="project" value="UniProtKB-KW"/>
</dbReference>
<dbReference type="GO" id="GO:0016192">
    <property type="term" value="P:vesicle-mediated transport"/>
    <property type="evidence" value="ECO:0007669"/>
    <property type="project" value="UniProtKB-KW"/>
</dbReference>
<name>A0A6B0S026_9CETA</name>
<dbReference type="GO" id="GO:0031410">
    <property type="term" value="C:cytoplasmic vesicle"/>
    <property type="evidence" value="ECO:0007669"/>
    <property type="project" value="TreeGrafter"/>
</dbReference>
<sequence length="421" mass="47655">MAPAEGAEYHWVVMAASRLELNLVRLLCRCEAMAAEKRDPDEWRLEKYVGALEDMLQALKAQASKPASEVLNEYSRKVDFLKGMLQAEKLTSSSEKALANQFLAPGRVPTTARERVPATKTVHLQSRARYTSEMRSELLGTTLSHSLKMADQNLEKLKTESERLEQHTQKSVNWLLWAMLIVSARRPSPPHAVHGSPRRTRTPARGRRSGAVPKPMPTREPSRTHGSRGNLQTRPPGPGPPRLVSRGLKPSAPPTVYQPQPGAHRTKPKKIVFEDELPSRALLGTKKSTRAICERHVPRPHPVPDYELKYPPVSTAKDRSRYAAVFQDQYPEFLELQQEVGSAQAKLQQLEALLNSLPRPRSQKEAHVAARVWREFEKKQMDPSFLDKQARCHYLKGKLRHLKTQIQKFDDQGDSEGSVYF</sequence>
<keyword evidence="7" id="KW-0256">Endoplasmic reticulum</keyword>
<feature type="domain" description="OCEL" evidence="15">
    <location>
        <begin position="304"/>
        <end position="414"/>
    </location>
</feature>
<evidence type="ECO:0000256" key="5">
    <source>
        <dbReference type="ARBA" id="ARBA00022448"/>
    </source>
</evidence>
<evidence type="ECO:0000256" key="14">
    <source>
        <dbReference type="SAM" id="MobiDB-lite"/>
    </source>
</evidence>
<keyword evidence="11" id="KW-0472">Membrane</keyword>
<dbReference type="EMBL" id="VBQZ03000093">
    <property type="protein sequence ID" value="MXQ93466.1"/>
    <property type="molecule type" value="Genomic_DNA"/>
</dbReference>
<dbReference type="Proteomes" id="UP000322234">
    <property type="component" value="Unassembled WGS sequence"/>
</dbReference>
<reference evidence="16" key="1">
    <citation type="submission" date="2019-10" db="EMBL/GenBank/DDBJ databases">
        <title>The sequence and de novo assembly of the wild yak genome.</title>
        <authorList>
            <person name="Liu Y."/>
        </authorList>
    </citation>
    <scope>NUCLEOTIDE SEQUENCE [LARGE SCALE GENOMIC DNA]</scope>
    <source>
        <strain evidence="16">WY2019</strain>
    </source>
</reference>
<evidence type="ECO:0000313" key="16">
    <source>
        <dbReference type="EMBL" id="MXQ93466.1"/>
    </source>
</evidence>
<dbReference type="InterPro" id="IPR010844">
    <property type="entry name" value="Occludin_ELL"/>
</dbReference>
<evidence type="ECO:0000256" key="2">
    <source>
        <dbReference type="ARBA" id="ARBA00007891"/>
    </source>
</evidence>
<keyword evidence="9" id="KW-0653">Protein transport</keyword>
<dbReference type="GO" id="GO:0005789">
    <property type="term" value="C:endoplasmic reticulum membrane"/>
    <property type="evidence" value="ECO:0007669"/>
    <property type="project" value="UniProtKB-SubCell"/>
</dbReference>
<dbReference type="InterPro" id="IPR031176">
    <property type="entry name" value="ELL/occludin"/>
</dbReference>
<evidence type="ECO:0000259" key="15">
    <source>
        <dbReference type="PROSITE" id="PS51980"/>
    </source>
</evidence>
<keyword evidence="8" id="KW-0931">ER-Golgi transport</keyword>
<evidence type="ECO:0000256" key="10">
    <source>
        <dbReference type="ARBA" id="ARBA00022989"/>
    </source>
</evidence>
<evidence type="ECO:0000256" key="3">
    <source>
        <dbReference type="ARBA" id="ARBA00009171"/>
    </source>
</evidence>
<dbReference type="SUPFAM" id="SSF144292">
    <property type="entry name" value="occludin/ELL-like"/>
    <property type="match status" value="1"/>
</dbReference>
<dbReference type="GO" id="GO:0070830">
    <property type="term" value="P:bicellular tight junction assembly"/>
    <property type="evidence" value="ECO:0007669"/>
    <property type="project" value="TreeGrafter"/>
</dbReference>
<keyword evidence="10" id="KW-1133">Transmembrane helix</keyword>
<proteinExistence type="inferred from homology"/>
<evidence type="ECO:0000256" key="7">
    <source>
        <dbReference type="ARBA" id="ARBA00022824"/>
    </source>
</evidence>
<dbReference type="InterPro" id="IPR019150">
    <property type="entry name" value="Vesicle_transport_protein_Use1"/>
</dbReference>
<comment type="caution">
    <text evidence="16">The sequence shown here is derived from an EMBL/GenBank/DDBJ whole genome shotgun (WGS) entry which is preliminary data.</text>
</comment>